<sequence>MARRRGRGRRGPHRHHRGRDRQYRPLPSDGTTHAYLQSRTVRAA</sequence>
<accession>F3NQ78</accession>
<dbReference type="EMBL" id="AEYX01000043">
    <property type="protein sequence ID" value="EGG44338.1"/>
    <property type="molecule type" value="Genomic_DNA"/>
</dbReference>
<dbReference type="AlphaFoldDB" id="F3NQ78"/>
<feature type="region of interest" description="Disordered" evidence="1">
    <location>
        <begin position="1"/>
        <end position="44"/>
    </location>
</feature>
<organism evidence="2 3">
    <name type="scientific">Streptomyces griseoaurantiacus M045</name>
    <dbReference type="NCBI Taxonomy" id="996637"/>
    <lineage>
        <taxon>Bacteria</taxon>
        <taxon>Bacillati</taxon>
        <taxon>Actinomycetota</taxon>
        <taxon>Actinomycetes</taxon>
        <taxon>Kitasatosporales</taxon>
        <taxon>Streptomycetaceae</taxon>
        <taxon>Streptomyces</taxon>
        <taxon>Streptomyces aurantiacus group</taxon>
    </lineage>
</organism>
<protein>
    <submittedName>
        <fullName evidence="2">Uncharacterized protein</fullName>
    </submittedName>
</protein>
<reference evidence="2 3" key="1">
    <citation type="journal article" date="2011" name="J. Bacteriol.">
        <title>Draft genome sequence of the marine bacterium Streptomyces griseoaurantiacus M045, which produces novel manumycin-type antibiotics with a pABA core component.</title>
        <authorList>
            <person name="Li F."/>
            <person name="Jiang P."/>
            <person name="Zheng H."/>
            <person name="Wang S."/>
            <person name="Zhao G."/>
            <person name="Qin S."/>
            <person name="Liu Z."/>
        </authorList>
    </citation>
    <scope>NUCLEOTIDE SEQUENCE [LARGE SCALE GENOMIC DNA]</scope>
    <source>
        <strain evidence="2 3">M045</strain>
    </source>
</reference>
<proteinExistence type="predicted"/>
<evidence type="ECO:0000313" key="3">
    <source>
        <dbReference type="Proteomes" id="UP000003022"/>
    </source>
</evidence>
<feature type="compositionally biased region" description="Polar residues" evidence="1">
    <location>
        <begin position="29"/>
        <end position="44"/>
    </location>
</feature>
<comment type="caution">
    <text evidence="2">The sequence shown here is derived from an EMBL/GenBank/DDBJ whole genome shotgun (WGS) entry which is preliminary data.</text>
</comment>
<gene>
    <name evidence="2" type="ORF">SGM_5153</name>
</gene>
<feature type="compositionally biased region" description="Basic residues" evidence="1">
    <location>
        <begin position="1"/>
        <end position="19"/>
    </location>
</feature>
<keyword evidence="3" id="KW-1185">Reference proteome</keyword>
<evidence type="ECO:0000313" key="2">
    <source>
        <dbReference type="EMBL" id="EGG44338.1"/>
    </source>
</evidence>
<dbReference type="Proteomes" id="UP000003022">
    <property type="component" value="Unassembled WGS sequence"/>
</dbReference>
<evidence type="ECO:0000256" key="1">
    <source>
        <dbReference type="SAM" id="MobiDB-lite"/>
    </source>
</evidence>
<name>F3NQ78_9ACTN</name>
<dbReference type="STRING" id="996637.SGM_5153"/>